<gene>
    <name evidence="12" type="ORF">CHYS00102_LOCUS8361</name>
    <name evidence="13" type="ORF">CHYS00102_LOCUS8363</name>
</gene>
<evidence type="ECO:0000256" key="8">
    <source>
        <dbReference type="PROSITE-ProRule" id="PRU00175"/>
    </source>
</evidence>
<feature type="transmembrane region" description="Helical" evidence="10">
    <location>
        <begin position="259"/>
        <end position="277"/>
    </location>
</feature>
<evidence type="ECO:0000256" key="5">
    <source>
        <dbReference type="ARBA" id="ARBA00022833"/>
    </source>
</evidence>
<dbReference type="PANTHER" id="PTHR46539:SF25">
    <property type="entry name" value="(WILD MALAYSIAN BANANA) HYPOTHETICAL PROTEIN"/>
    <property type="match status" value="1"/>
</dbReference>
<dbReference type="PROSITE" id="PS50089">
    <property type="entry name" value="ZF_RING_2"/>
    <property type="match status" value="1"/>
</dbReference>
<dbReference type="GO" id="GO:0008270">
    <property type="term" value="F:zinc ion binding"/>
    <property type="evidence" value="ECO:0007669"/>
    <property type="project" value="UniProtKB-KW"/>
</dbReference>
<evidence type="ECO:0000256" key="10">
    <source>
        <dbReference type="SAM" id="Phobius"/>
    </source>
</evidence>
<accession>A0A6U5EXE5</accession>
<evidence type="ECO:0000259" key="11">
    <source>
        <dbReference type="PROSITE" id="PS50089"/>
    </source>
</evidence>
<dbReference type="Gene3D" id="3.30.40.10">
    <property type="entry name" value="Zinc/RING finger domain, C3HC4 (zinc finger)"/>
    <property type="match status" value="1"/>
</dbReference>
<feature type="domain" description="RING-type" evidence="11">
    <location>
        <begin position="494"/>
        <end position="522"/>
    </location>
</feature>
<reference evidence="13" key="1">
    <citation type="submission" date="2021-01" db="EMBL/GenBank/DDBJ databases">
        <authorList>
            <person name="Corre E."/>
            <person name="Pelletier E."/>
            <person name="Niang G."/>
            <person name="Scheremetjew M."/>
            <person name="Finn R."/>
            <person name="Kale V."/>
            <person name="Holt S."/>
            <person name="Cochrane G."/>
            <person name="Meng A."/>
            <person name="Brown T."/>
            <person name="Cohen L."/>
        </authorList>
    </citation>
    <scope>NUCLEOTIDE SEQUENCE</scope>
    <source>
        <strain evidence="13">308</strain>
    </source>
</reference>
<evidence type="ECO:0000313" key="13">
    <source>
        <dbReference type="EMBL" id="CAD8881176.1"/>
    </source>
</evidence>
<dbReference type="SMART" id="SM00184">
    <property type="entry name" value="RING"/>
    <property type="match status" value="1"/>
</dbReference>
<dbReference type="EMBL" id="HBFR01011581">
    <property type="protein sequence ID" value="CAD8881174.1"/>
    <property type="molecule type" value="Transcribed_RNA"/>
</dbReference>
<dbReference type="InterPro" id="IPR001841">
    <property type="entry name" value="Znf_RING"/>
</dbReference>
<evidence type="ECO:0000313" key="12">
    <source>
        <dbReference type="EMBL" id="CAD8881174.1"/>
    </source>
</evidence>
<keyword evidence="3" id="KW-0479">Metal-binding</keyword>
<keyword evidence="4 8" id="KW-0863">Zinc-finger</keyword>
<protein>
    <recommendedName>
        <fullName evidence="11">RING-type domain-containing protein</fullName>
    </recommendedName>
</protein>
<evidence type="ECO:0000256" key="4">
    <source>
        <dbReference type="ARBA" id="ARBA00022771"/>
    </source>
</evidence>
<dbReference type="InterPro" id="IPR013083">
    <property type="entry name" value="Znf_RING/FYVE/PHD"/>
</dbReference>
<organism evidence="13">
    <name type="scientific">Corethron hystrix</name>
    <dbReference type="NCBI Taxonomy" id="216773"/>
    <lineage>
        <taxon>Eukaryota</taxon>
        <taxon>Sar</taxon>
        <taxon>Stramenopiles</taxon>
        <taxon>Ochrophyta</taxon>
        <taxon>Bacillariophyta</taxon>
        <taxon>Coscinodiscophyceae</taxon>
        <taxon>Corethrophycidae</taxon>
        <taxon>Corethrales</taxon>
        <taxon>Corethraceae</taxon>
        <taxon>Corethron</taxon>
    </lineage>
</organism>
<evidence type="ECO:0000256" key="3">
    <source>
        <dbReference type="ARBA" id="ARBA00022723"/>
    </source>
</evidence>
<evidence type="ECO:0000256" key="1">
    <source>
        <dbReference type="ARBA" id="ARBA00004370"/>
    </source>
</evidence>
<dbReference type="PANTHER" id="PTHR46539">
    <property type="entry name" value="E3 UBIQUITIN-PROTEIN LIGASE ATL42"/>
    <property type="match status" value="1"/>
</dbReference>
<dbReference type="SUPFAM" id="SSF57850">
    <property type="entry name" value="RING/U-box"/>
    <property type="match status" value="1"/>
</dbReference>
<dbReference type="GO" id="GO:0016020">
    <property type="term" value="C:membrane"/>
    <property type="evidence" value="ECO:0007669"/>
    <property type="project" value="UniProtKB-SubCell"/>
</dbReference>
<feature type="compositionally biased region" description="Low complexity" evidence="9">
    <location>
        <begin position="135"/>
        <end position="146"/>
    </location>
</feature>
<feature type="transmembrane region" description="Helical" evidence="10">
    <location>
        <begin position="340"/>
        <end position="367"/>
    </location>
</feature>
<dbReference type="GO" id="GO:0016567">
    <property type="term" value="P:protein ubiquitination"/>
    <property type="evidence" value="ECO:0007669"/>
    <property type="project" value="UniProtKB-UniPathway"/>
</dbReference>
<keyword evidence="2 10" id="KW-0812">Transmembrane</keyword>
<keyword evidence="5" id="KW-0862">Zinc</keyword>
<dbReference type="UniPathway" id="UPA00143"/>
<dbReference type="EMBL" id="HBFR01011583">
    <property type="protein sequence ID" value="CAD8881176.1"/>
    <property type="molecule type" value="Transcribed_RNA"/>
</dbReference>
<sequence length="565" mass="62829">MNNVIDQRVGRGSDSASLGEGSSGRTVPFEPLHHRIKYDNDNNIGQSPSMTASNDEAESTPLIRAVNQYSPPSIIIPNTNYGSDNVRRWSHRYSNSVPSVIMRHDPIEDNIDSGALSISPLPFPPAENTTEDAVPPSGSPSNSSSSLRRQRYQSARPRVRHRPLPHSRPSVSGNGDETDAEAEATRSTLAHLRCLFSALACPIIPLAIAMGFDLIWMIIASFKALARQHDCVSHTIGIGDMTNKCGDNGLVPGSCDRPLVFYTWMSFAILIYSPCHRKIKRTIFGYVRERDGPIRPRAVRYFDLLFQIVAIVWIYLGVYWTSNTVTCQVTAPYLYMSVRTFVVIQGIFVTLVAVPVLCLPCVYVWMLRRRRGSRTGRENITAEEAEARAEAVLAKLEVLEYVEEKFDDHQFPKECCICMANFSKEVVTENKEGGEGSIKELCKEGCHSNSKEKEGRATIATGSEEQSLDDTIDETVTLGTTTSENELEGKHEKIVITPCGHVFHHECLGLWLKSSTVCPLCRTYLVPVEEELCEDNDENIYNDHVSDNSSVTDLEDGDRIGFSSS</sequence>
<dbReference type="Pfam" id="PF13639">
    <property type="entry name" value="zf-RING_2"/>
    <property type="match status" value="1"/>
</dbReference>
<keyword evidence="7 10" id="KW-0472">Membrane</keyword>
<name>A0A6U5EXE5_9STRA</name>
<keyword evidence="6 10" id="KW-1133">Transmembrane helix</keyword>
<feature type="transmembrane region" description="Helical" evidence="10">
    <location>
        <begin position="298"/>
        <end position="320"/>
    </location>
</feature>
<proteinExistence type="predicted"/>
<feature type="region of interest" description="Disordered" evidence="9">
    <location>
        <begin position="1"/>
        <end position="28"/>
    </location>
</feature>
<evidence type="ECO:0000256" key="6">
    <source>
        <dbReference type="ARBA" id="ARBA00022989"/>
    </source>
</evidence>
<evidence type="ECO:0000256" key="2">
    <source>
        <dbReference type="ARBA" id="ARBA00022692"/>
    </source>
</evidence>
<evidence type="ECO:0000256" key="9">
    <source>
        <dbReference type="SAM" id="MobiDB-lite"/>
    </source>
</evidence>
<dbReference type="AlphaFoldDB" id="A0A6U5EXE5"/>
<comment type="subcellular location">
    <subcellularLocation>
        <location evidence="1">Membrane</location>
    </subcellularLocation>
</comment>
<feature type="region of interest" description="Disordered" evidence="9">
    <location>
        <begin position="113"/>
        <end position="182"/>
    </location>
</feature>
<feature type="transmembrane region" description="Helical" evidence="10">
    <location>
        <begin position="195"/>
        <end position="219"/>
    </location>
</feature>
<evidence type="ECO:0000256" key="7">
    <source>
        <dbReference type="ARBA" id="ARBA00023136"/>
    </source>
</evidence>